<dbReference type="AlphaFoldDB" id="A0A261Y1M9"/>
<keyword evidence="3" id="KW-1185">Reference proteome</keyword>
<proteinExistence type="inferred from homology"/>
<protein>
    <recommendedName>
        <fullName evidence="4">Roadblock/LAMTOR2 domain-containing protein</fullName>
    </recommendedName>
</protein>
<dbReference type="SMART" id="SM01278">
    <property type="entry name" value="MAPKK1_Int"/>
    <property type="match status" value="1"/>
</dbReference>
<dbReference type="GO" id="GO:0032008">
    <property type="term" value="P:positive regulation of TOR signaling"/>
    <property type="evidence" value="ECO:0007669"/>
    <property type="project" value="TreeGrafter"/>
</dbReference>
<organism evidence="2 3">
    <name type="scientific">Bifiguratus adelaidae</name>
    <dbReference type="NCBI Taxonomy" id="1938954"/>
    <lineage>
        <taxon>Eukaryota</taxon>
        <taxon>Fungi</taxon>
        <taxon>Fungi incertae sedis</taxon>
        <taxon>Mucoromycota</taxon>
        <taxon>Mucoromycotina</taxon>
        <taxon>Endogonomycetes</taxon>
        <taxon>Endogonales</taxon>
        <taxon>Endogonales incertae sedis</taxon>
        <taxon>Bifiguratus</taxon>
    </lineage>
</organism>
<accession>A0A261Y1M9</accession>
<comment type="similarity">
    <text evidence="1">Belongs to the LAMTOR3 family.</text>
</comment>
<dbReference type="GO" id="GO:0071230">
    <property type="term" value="P:cellular response to amino acid stimulus"/>
    <property type="evidence" value="ECO:0007669"/>
    <property type="project" value="TreeGrafter"/>
</dbReference>
<evidence type="ECO:0000313" key="3">
    <source>
        <dbReference type="Proteomes" id="UP000242875"/>
    </source>
</evidence>
<dbReference type="Pfam" id="PF08923">
    <property type="entry name" value="MAPKK1_Int"/>
    <property type="match status" value="1"/>
</dbReference>
<dbReference type="Gene3D" id="3.30.450.30">
    <property type="entry name" value="Dynein light chain 2a, cytoplasmic"/>
    <property type="match status" value="1"/>
</dbReference>
<dbReference type="PANTHER" id="PTHR13378">
    <property type="entry name" value="REGULATOR COMPLEX PROTEIN LAMTOR3"/>
    <property type="match status" value="1"/>
</dbReference>
<name>A0A261Y1M9_9FUNG</name>
<evidence type="ECO:0000256" key="1">
    <source>
        <dbReference type="ARBA" id="ARBA00005356"/>
    </source>
</evidence>
<comment type="caution">
    <text evidence="2">The sequence shown here is derived from an EMBL/GenBank/DDBJ whole genome shotgun (WGS) entry which is preliminary data.</text>
</comment>
<dbReference type="OrthoDB" id="343907at2759"/>
<evidence type="ECO:0000313" key="2">
    <source>
        <dbReference type="EMBL" id="OZJ04414.1"/>
    </source>
</evidence>
<evidence type="ECO:0008006" key="4">
    <source>
        <dbReference type="Google" id="ProtNLM"/>
    </source>
</evidence>
<dbReference type="InterPro" id="IPR015019">
    <property type="entry name" value="LAMTOR3"/>
</dbReference>
<gene>
    <name evidence="2" type="ORF">BZG36_02916</name>
</gene>
<dbReference type="PANTHER" id="PTHR13378:SF1">
    <property type="entry name" value="RAGULATOR COMPLEX PROTEIN LAMTOR3"/>
    <property type="match status" value="1"/>
</dbReference>
<dbReference type="GO" id="GO:0071986">
    <property type="term" value="C:Ragulator complex"/>
    <property type="evidence" value="ECO:0007669"/>
    <property type="project" value="TreeGrafter"/>
</dbReference>
<dbReference type="EMBL" id="MVBO01000041">
    <property type="protein sequence ID" value="OZJ04414.1"/>
    <property type="molecule type" value="Genomic_DNA"/>
</dbReference>
<dbReference type="Proteomes" id="UP000242875">
    <property type="component" value="Unassembled WGS sequence"/>
</dbReference>
<dbReference type="SUPFAM" id="SSF103196">
    <property type="entry name" value="Roadblock/LC7 domain"/>
    <property type="match status" value="1"/>
</dbReference>
<sequence>MPLEKLMEAACKPYIGTDIEATIITDKDGIVVSKWTSTSNLDAILERFPSTFAVYSNQASASKLGLGRNRHILSAYEAHQILQIDVAPLIVTVVGTGEANTGILLETGAKIEKIAQAIVQALPQQDTRTQPNPT</sequence>
<reference evidence="2 3" key="1">
    <citation type="journal article" date="2017" name="Mycologia">
        <title>Bifiguratus adelaidae, gen. et sp. nov., a new member of Mucoromycotina in endophytic and soil-dwelling habitats.</title>
        <authorList>
            <person name="Torres-Cruz T.J."/>
            <person name="Billingsley Tobias T.L."/>
            <person name="Almatruk M."/>
            <person name="Hesse C."/>
            <person name="Kuske C.R."/>
            <person name="Desiro A."/>
            <person name="Benucci G.M."/>
            <person name="Bonito G."/>
            <person name="Stajich J.E."/>
            <person name="Dunlap C."/>
            <person name="Arnold A.E."/>
            <person name="Porras-Alfaro A."/>
        </authorList>
    </citation>
    <scope>NUCLEOTIDE SEQUENCE [LARGE SCALE GENOMIC DNA]</scope>
    <source>
        <strain evidence="2 3">AZ0501</strain>
    </source>
</reference>